<dbReference type="EMBL" id="HE577330">
    <property type="protein sequence ID" value="CCD02887.1"/>
    <property type="molecule type" value="Genomic_DNA"/>
</dbReference>
<feature type="domain" description="Phage head morphogenesis" evidence="1">
    <location>
        <begin position="152"/>
        <end position="262"/>
    </location>
</feature>
<keyword evidence="2" id="KW-0614">Plasmid</keyword>
<evidence type="ECO:0000313" key="3">
    <source>
        <dbReference type="Proteomes" id="UP000007319"/>
    </source>
</evidence>
<reference evidence="2 3" key="1">
    <citation type="journal article" date="2011" name="PLoS Genet.">
        <title>Azospirillum genomes reveal transition of bacteria from aquatic to terrestrial environments.</title>
        <authorList>
            <person name="Wisniewski-Dye F."/>
            <person name="Borziak K."/>
            <person name="Khalsa-Moyers G."/>
            <person name="Alexandre G."/>
            <person name="Sukharnikov L.O."/>
            <person name="Wuichet K."/>
            <person name="Hurst G.B."/>
            <person name="McDonald W.H."/>
            <person name="Robertson J.S."/>
            <person name="Barbe V."/>
            <person name="Calteau A."/>
            <person name="Rouy Z."/>
            <person name="Mangenot S."/>
            <person name="Prigent-Combaret C."/>
            <person name="Normand P."/>
            <person name="Boyer M."/>
            <person name="Siguier P."/>
            <person name="Dessaux Y."/>
            <person name="Elmerich C."/>
            <person name="Condemine G."/>
            <person name="Krishnen G."/>
            <person name="Kennedy I."/>
            <person name="Paterson A.H."/>
            <person name="Gonzalez V."/>
            <person name="Mavingui P."/>
            <person name="Zhulin I.B."/>
        </authorList>
    </citation>
    <scope>NUCLEOTIDE SEQUENCE [LARGE SCALE GENOMIC DNA]</scope>
    <source>
        <strain evidence="2 3">Sp245</strain>
    </source>
</reference>
<dbReference type="NCBIfam" id="TIGR01641">
    <property type="entry name" value="phageSPP1_gp7"/>
    <property type="match status" value="1"/>
</dbReference>
<sequence>MCILCDAQPRGLVGLPRGLAFDRANKPFSKAAVMRARRAEESYARELRGVARQVGNLVRGTFQPGDLGWAVGITDALNRYAKVIEPWADAVGRRMLADVAARDRKMWLDAGRQIGRALHAEIEGAPTGALMQARLAEQVQLITSLPTEAGQRVHKLTVESLTNGTRAEQIAQEIMRSGDVAASRANMIARTEVGRTQAELVSARSQAIGSTHFNWRTVGDSDVRRDHRALDGKTFEWNAPPVADKRTGARALPGAIYNCRCYAEPVL</sequence>
<proteinExistence type="predicted"/>
<protein>
    <submittedName>
        <fullName evidence="2">Head morphogenesis protein</fullName>
    </submittedName>
</protein>
<dbReference type="InterPro" id="IPR006528">
    <property type="entry name" value="Phage_head_morphogenesis_dom"/>
</dbReference>
<organism evidence="2 3">
    <name type="scientific">Azospirillum baldaniorum</name>
    <dbReference type="NCBI Taxonomy" id="1064539"/>
    <lineage>
        <taxon>Bacteria</taxon>
        <taxon>Pseudomonadati</taxon>
        <taxon>Pseudomonadota</taxon>
        <taxon>Alphaproteobacteria</taxon>
        <taxon>Rhodospirillales</taxon>
        <taxon>Azospirillaceae</taxon>
        <taxon>Azospirillum</taxon>
    </lineage>
</organism>
<dbReference type="Proteomes" id="UP000007319">
    <property type="component" value="Plasmid AZOBR_p3"/>
</dbReference>
<dbReference type="RefSeq" id="WP_014199399.1">
    <property type="nucleotide sequence ID" value="NC_016595.1"/>
</dbReference>
<evidence type="ECO:0000313" key="2">
    <source>
        <dbReference type="EMBL" id="CCD02887.1"/>
    </source>
</evidence>
<geneLocation type="plasmid" evidence="2 3">
    <name>AZOBR_p3</name>
</geneLocation>
<dbReference type="AlphaFoldDB" id="A0A9P1JZT7"/>
<name>A0A9P1JZT7_9PROT</name>
<dbReference type="KEGG" id="abs:AZOBR_p340125"/>
<accession>A0A9P1JZT7</accession>
<keyword evidence="3" id="KW-1185">Reference proteome</keyword>
<gene>
    <name evidence="2" type="ORF">AZOBR_p340125</name>
</gene>
<dbReference type="Pfam" id="PF04233">
    <property type="entry name" value="Phage_Mu_F"/>
    <property type="match status" value="1"/>
</dbReference>
<evidence type="ECO:0000259" key="1">
    <source>
        <dbReference type="Pfam" id="PF04233"/>
    </source>
</evidence>